<evidence type="ECO:0000313" key="3">
    <source>
        <dbReference type="Proteomes" id="UP000667802"/>
    </source>
</evidence>
<proteinExistence type="predicted"/>
<gene>
    <name evidence="2" type="ORF">G7B40_029875</name>
</gene>
<organism evidence="2 3">
    <name type="scientific">Aetokthonos hydrillicola Thurmond2011</name>
    <dbReference type="NCBI Taxonomy" id="2712845"/>
    <lineage>
        <taxon>Bacteria</taxon>
        <taxon>Bacillati</taxon>
        <taxon>Cyanobacteriota</taxon>
        <taxon>Cyanophyceae</taxon>
        <taxon>Nostocales</taxon>
        <taxon>Hapalosiphonaceae</taxon>
        <taxon>Aetokthonos</taxon>
    </lineage>
</organism>
<accession>A0AAP5IC12</accession>
<reference evidence="3" key="1">
    <citation type="journal article" date="2021" name="Science">
        <title>Hunting the eagle killer: A cyanobacterial neurotoxin causes vacuolar myelinopathy.</title>
        <authorList>
            <person name="Breinlinger S."/>
            <person name="Phillips T.J."/>
            <person name="Haram B.N."/>
            <person name="Mares J."/>
            <person name="Martinez Yerena J.A."/>
            <person name="Hrouzek P."/>
            <person name="Sobotka R."/>
            <person name="Henderson W.M."/>
            <person name="Schmieder P."/>
            <person name="Williams S.M."/>
            <person name="Lauderdale J.D."/>
            <person name="Wilde H.D."/>
            <person name="Gerrin W."/>
            <person name="Kust A."/>
            <person name="Washington J.W."/>
            <person name="Wagner C."/>
            <person name="Geier B."/>
            <person name="Liebeke M."/>
            <person name="Enke H."/>
            <person name="Niedermeyer T.H.J."/>
            <person name="Wilde S.B."/>
        </authorList>
    </citation>
    <scope>NUCLEOTIDE SEQUENCE [LARGE SCALE GENOMIC DNA]</scope>
    <source>
        <strain evidence="3">Thurmond2011</strain>
    </source>
</reference>
<dbReference type="Pfam" id="PF13524">
    <property type="entry name" value="Glyco_trans_1_2"/>
    <property type="match status" value="1"/>
</dbReference>
<evidence type="ECO:0000313" key="2">
    <source>
        <dbReference type="EMBL" id="MDR9898736.1"/>
    </source>
</evidence>
<evidence type="ECO:0000259" key="1">
    <source>
        <dbReference type="Pfam" id="PF13524"/>
    </source>
</evidence>
<dbReference type="AlphaFoldDB" id="A0AAP5IC12"/>
<comment type="caution">
    <text evidence="2">The sequence shown here is derived from an EMBL/GenBank/DDBJ whole genome shotgun (WGS) entry which is preliminary data.</text>
</comment>
<name>A0AAP5IC12_9CYAN</name>
<dbReference type="Proteomes" id="UP000667802">
    <property type="component" value="Unassembled WGS sequence"/>
</dbReference>
<dbReference type="InterPro" id="IPR055259">
    <property type="entry name" value="YkvP/CgeB_Glyco_trans-like"/>
</dbReference>
<dbReference type="RefSeq" id="WP_208340002.1">
    <property type="nucleotide sequence ID" value="NZ_JAALHA020000019.1"/>
</dbReference>
<keyword evidence="3" id="KW-1185">Reference proteome</keyword>
<dbReference type="EMBL" id="JAALHA020000019">
    <property type="protein sequence ID" value="MDR9898736.1"/>
    <property type="molecule type" value="Genomic_DNA"/>
</dbReference>
<feature type="domain" description="Spore protein YkvP/CgeB glycosyl transferase-like" evidence="1">
    <location>
        <begin position="189"/>
        <end position="299"/>
    </location>
</feature>
<dbReference type="InterPro" id="IPR011990">
    <property type="entry name" value="TPR-like_helical_dom_sf"/>
</dbReference>
<sequence>MDKLTKPRLVFFQWILEDRAKFMLLHKQQHIKCLSEFFEVIVISQPCDYREICNTYQPDLTLFESGIESAPCYRNIKNTFAYPEIPKLGFYNGDPFCGCRSAFLSDMEEWGIQTFFTISVPLAEYMPEVAEKIFVWPNFIDPNIYQDYGHKKIIPILFTGRYSSLYPWRNRIQKILSQYYPSLTCPHLGYDQQTASRMLFADQYATTINASWFVPACGTMAKEVVRKHFEIPGCKSCLITEKTPALEAAGFVDMQNCVFADETDVLDKIDYLFQNPEELEKIINAGYQLVQSRHTFKQRDQILQWFNLNRILQSGQRIVQKGPFEPLTIVEESSGIRNSHIISNGLDRVLLHQGDEKLWAGKYDQAEALYLSCLNYIDYMPEPKLRLAMCNLYKGRAKAALHWIVQPIQWTLVSNKASTPDPVEWAYFIISLLCQGKLKDAIKRAEQFPSLCHPELARTRWVIQVLKNPKHQISVLDGDLSKCRASVQQLPNTNFNEWINNVCMVFKACNQFEFAEILGNAVSSKCQPLERIQNPFFIGTYFYQRVQQEILHFCKKKINKIIEYLLNPTEYDKTKKIIKIKIYKLSITAKPFCITLIGRLLSKLKPRTLQILNFLETLFGCFLPYSLSIMKNDEFFSAVQKLIREENIKTSLVIGASIEKGSTKASLAGIQENRSKPTLFCVNFPKPQFLKLQKRFVHDSFVKCHNILPSSNKNLSNQNEATKFIDTLHIDLSSTSWEDDLDLLCKDIECIKENKIFENCIRQIKNDNKIDCFDIVLIAGSEFRALSELDQLYGAKFILLEDINTPQNFSNIHKLLADTNYILVDQNPSLRNGYAVFKKIDSNEVTSGTQIF</sequence>
<protein>
    <submittedName>
        <fullName evidence="2">Glycosyltransferase</fullName>
    </submittedName>
</protein>
<dbReference type="SUPFAM" id="SSF48452">
    <property type="entry name" value="TPR-like"/>
    <property type="match status" value="1"/>
</dbReference>